<reference evidence="4" key="3">
    <citation type="submission" date="2022-06" db="UniProtKB">
        <authorList>
            <consortium name="EnsemblMetazoa"/>
        </authorList>
    </citation>
    <scope>IDENTIFICATION</scope>
</reference>
<evidence type="ECO:0000259" key="2">
    <source>
        <dbReference type="Pfam" id="PF25597"/>
    </source>
</evidence>
<protein>
    <recommendedName>
        <fullName evidence="2">Retroviral polymerase SH3-like domain-containing protein</fullName>
    </recommendedName>
</protein>
<evidence type="ECO:0000313" key="4">
    <source>
        <dbReference type="EnsemblMetazoa" id="KAF7495624.1"/>
    </source>
</evidence>
<keyword evidence="1" id="KW-1133">Transmembrane helix</keyword>
<dbReference type="Proteomes" id="UP000070412">
    <property type="component" value="Unassembled WGS sequence"/>
</dbReference>
<reference evidence="3" key="2">
    <citation type="submission" date="2020-01" db="EMBL/GenBank/DDBJ databases">
        <authorList>
            <person name="Korhonen P.K.K."/>
            <person name="Guangxu M.G."/>
            <person name="Wang T.W."/>
            <person name="Stroehlein A.J.S."/>
            <person name="Young N.D."/>
            <person name="Ang C.-S.A."/>
            <person name="Fernando D.W.F."/>
            <person name="Lu H.L."/>
            <person name="Taylor S.T."/>
            <person name="Ehtesham M.E.M."/>
            <person name="Najaraj S.H.N."/>
            <person name="Harsha G.H.G."/>
            <person name="Madugundu A.M."/>
            <person name="Renuse S.R."/>
            <person name="Holt D.H."/>
            <person name="Pandey A.P."/>
            <person name="Papenfuss A.P."/>
            <person name="Gasser R.B.G."/>
            <person name="Fischer K.F."/>
        </authorList>
    </citation>
    <scope>NUCLEOTIDE SEQUENCE</scope>
    <source>
        <strain evidence="3">SSS_KF_BRIS2020</strain>
    </source>
</reference>
<evidence type="ECO:0000313" key="5">
    <source>
        <dbReference type="Proteomes" id="UP000070412"/>
    </source>
</evidence>
<keyword evidence="5" id="KW-1185">Reference proteome</keyword>
<dbReference type="OrthoDB" id="422839at2759"/>
<sequence length="238" mass="27117">MFAEWKEITEIVMALCGLLCFVLQNRLPSNVIQGKCPYEIFSTESLTCRESEFFGSLVSVMENYVRDKLTPRAKIAVLVGVLEKVYLLFDPVTEKVFQSRNVKVFEDEEFDFSKMRKYEEQSWPIELEDHNYVSAGFMSTEGSMVPLYETLSQFAKEILFGNKMTSMSTPPATSATFSNPEMVSKIWFYIAIGLGTALSSMILIAVFITIVCYCCAGNRDSYITQSSSRRKSKKRSNR</sequence>
<gene>
    <name evidence="3" type="ORF">SSS_3701</name>
</gene>
<dbReference type="InterPro" id="IPR057670">
    <property type="entry name" value="SH3_retrovirus"/>
</dbReference>
<name>A0A834RE74_SARSC</name>
<dbReference type="EMBL" id="WVUK01000047">
    <property type="protein sequence ID" value="KAF7495624.1"/>
    <property type="molecule type" value="Genomic_DNA"/>
</dbReference>
<dbReference type="EnsemblMetazoa" id="SSS_3701s_mrna">
    <property type="protein sequence ID" value="KAF7495624.1"/>
    <property type="gene ID" value="SSS_3701"/>
</dbReference>
<feature type="transmembrane region" description="Helical" evidence="1">
    <location>
        <begin position="186"/>
        <end position="216"/>
    </location>
</feature>
<evidence type="ECO:0000256" key="1">
    <source>
        <dbReference type="SAM" id="Phobius"/>
    </source>
</evidence>
<accession>A0A834RE74</accession>
<proteinExistence type="predicted"/>
<keyword evidence="1" id="KW-0812">Transmembrane</keyword>
<dbReference type="AlphaFoldDB" id="A0A834RE74"/>
<dbReference type="Pfam" id="PF25597">
    <property type="entry name" value="SH3_retrovirus"/>
    <property type="match status" value="1"/>
</dbReference>
<reference evidence="5" key="1">
    <citation type="journal article" date="2020" name="PLoS Negl. Trop. Dis.">
        <title>High-quality nuclear genome for Sarcoptes scabiei-A critical resource for a neglected parasite.</title>
        <authorList>
            <person name="Korhonen P.K."/>
            <person name="Gasser R.B."/>
            <person name="Ma G."/>
            <person name="Wang T."/>
            <person name="Stroehlein A.J."/>
            <person name="Young N.D."/>
            <person name="Ang C.S."/>
            <person name="Fernando D.D."/>
            <person name="Lu H.C."/>
            <person name="Taylor S."/>
            <person name="Reynolds S.L."/>
            <person name="Mofiz E."/>
            <person name="Najaraj S.H."/>
            <person name="Gowda H."/>
            <person name="Madugundu A."/>
            <person name="Renuse S."/>
            <person name="Holt D."/>
            <person name="Pandey A."/>
            <person name="Papenfuss A.T."/>
            <person name="Fischer K."/>
        </authorList>
    </citation>
    <scope>NUCLEOTIDE SEQUENCE [LARGE SCALE GENOMIC DNA]</scope>
</reference>
<keyword evidence="1" id="KW-0472">Membrane</keyword>
<organism evidence="3">
    <name type="scientific">Sarcoptes scabiei</name>
    <name type="common">Itch mite</name>
    <name type="synonym">Acarus scabiei</name>
    <dbReference type="NCBI Taxonomy" id="52283"/>
    <lineage>
        <taxon>Eukaryota</taxon>
        <taxon>Metazoa</taxon>
        <taxon>Ecdysozoa</taxon>
        <taxon>Arthropoda</taxon>
        <taxon>Chelicerata</taxon>
        <taxon>Arachnida</taxon>
        <taxon>Acari</taxon>
        <taxon>Acariformes</taxon>
        <taxon>Sarcoptiformes</taxon>
        <taxon>Astigmata</taxon>
        <taxon>Psoroptidia</taxon>
        <taxon>Sarcoptoidea</taxon>
        <taxon>Sarcoptidae</taxon>
        <taxon>Sarcoptinae</taxon>
        <taxon>Sarcoptes</taxon>
    </lineage>
</organism>
<feature type="domain" description="Retroviral polymerase SH3-like" evidence="2">
    <location>
        <begin position="63"/>
        <end position="114"/>
    </location>
</feature>
<evidence type="ECO:0000313" key="3">
    <source>
        <dbReference type="EMBL" id="KAF7495624.1"/>
    </source>
</evidence>